<dbReference type="InterPro" id="IPR014917">
    <property type="entry name" value="DUF1800"/>
</dbReference>
<name>A0ABU8WJC8_9BURK</name>
<proteinExistence type="predicted"/>
<dbReference type="EMBL" id="JBBKZT010000005">
    <property type="protein sequence ID" value="MEJ8847631.1"/>
    <property type="molecule type" value="Genomic_DNA"/>
</dbReference>
<dbReference type="RefSeq" id="WP_340342756.1">
    <property type="nucleotide sequence ID" value="NZ_JBBKZT010000005.1"/>
</dbReference>
<reference evidence="1 2" key="1">
    <citation type="submission" date="2024-03" db="EMBL/GenBank/DDBJ databases">
        <title>Novel species of the genus Variovorax.</title>
        <authorList>
            <person name="Liu Q."/>
            <person name="Xin Y.-H."/>
        </authorList>
    </citation>
    <scope>NUCLEOTIDE SEQUENCE [LARGE SCALE GENOMIC DNA]</scope>
    <source>
        <strain evidence="1 2">KACC 18900</strain>
    </source>
</reference>
<evidence type="ECO:0000313" key="1">
    <source>
        <dbReference type="EMBL" id="MEJ8847631.1"/>
    </source>
</evidence>
<comment type="caution">
    <text evidence="1">The sequence shown here is derived from an EMBL/GenBank/DDBJ whole genome shotgun (WGS) entry which is preliminary data.</text>
</comment>
<organism evidence="1 2">
    <name type="scientific">Variovorax rhizosphaerae</name>
    <dbReference type="NCBI Taxonomy" id="1836200"/>
    <lineage>
        <taxon>Bacteria</taxon>
        <taxon>Pseudomonadati</taxon>
        <taxon>Pseudomonadota</taxon>
        <taxon>Betaproteobacteria</taxon>
        <taxon>Burkholderiales</taxon>
        <taxon>Comamonadaceae</taxon>
        <taxon>Variovorax</taxon>
    </lineage>
</organism>
<sequence>MTPGAIALNRFGLGARPDEPAPADPRRWLLGQFDRYQPSPAAWSAQQHTNALLASYQASQREIRDASDADKLAARQALRRGARDGYLAAVNARLSSALDTPTPFVERLVHFWANHFAISVEKPLVLDMAGAYEVEAIRPHVLGRFEDMLLAAVRHPAMLVYLDQAQSVGPESIAARRLALRNPERQRGLNENLAREILELHTMGVRSGYTQGDVTELARALTGWSLAGQAVAGQGGPVAAMGMSGTQPSGFQFRPAVHEPGSRTVLGCNFADDGEGQGIAILRDIAAAPATARHVATKLARHFIADDPPRAVVDRLAIAFQRSGGDLPTVYRALVESPEAWAEGSGKFKTPWDWTLSSLRALGRRELRANTQGAQLLNQLGQPVWRPGSPAGYDDIAASWAAPDALVRRVELAQRLASQAGDTIDPRTLAPRLLPGNALSESTATAIARAESASTGLALLLVSPEFLRR</sequence>
<gene>
    <name evidence="1" type="ORF">WKW82_13310</name>
</gene>
<protein>
    <submittedName>
        <fullName evidence="1">DUF1800 domain-containing protein</fullName>
    </submittedName>
</protein>
<evidence type="ECO:0000313" key="2">
    <source>
        <dbReference type="Proteomes" id="UP001385892"/>
    </source>
</evidence>
<accession>A0ABU8WJC8</accession>
<dbReference type="Proteomes" id="UP001385892">
    <property type="component" value="Unassembled WGS sequence"/>
</dbReference>
<dbReference type="Pfam" id="PF08811">
    <property type="entry name" value="DUF1800"/>
    <property type="match status" value="1"/>
</dbReference>
<keyword evidence="2" id="KW-1185">Reference proteome</keyword>